<feature type="transmembrane region" description="Helical" evidence="8">
    <location>
        <begin position="101"/>
        <end position="123"/>
    </location>
</feature>
<comment type="similarity">
    <text evidence="2">Belongs to the autoinducer-2 exporter (AI-2E) (TC 2.A.86) family.</text>
</comment>
<keyword evidence="6 8" id="KW-1133">Transmembrane helix</keyword>
<dbReference type="PANTHER" id="PTHR21716:SF53">
    <property type="entry name" value="PERMEASE PERM-RELATED"/>
    <property type="match status" value="1"/>
</dbReference>
<proteinExistence type="inferred from homology"/>
<dbReference type="InterPro" id="IPR002549">
    <property type="entry name" value="AI-2E-like"/>
</dbReference>
<evidence type="ECO:0000256" key="4">
    <source>
        <dbReference type="ARBA" id="ARBA00022475"/>
    </source>
</evidence>
<keyword evidence="3" id="KW-0813">Transport</keyword>
<dbReference type="PANTHER" id="PTHR21716">
    <property type="entry name" value="TRANSMEMBRANE PROTEIN"/>
    <property type="match status" value="1"/>
</dbReference>
<organism evidence="9 10">
    <name type="scientific">Microvenator marinus</name>
    <dbReference type="NCBI Taxonomy" id="2600177"/>
    <lineage>
        <taxon>Bacteria</taxon>
        <taxon>Deltaproteobacteria</taxon>
        <taxon>Bradymonadales</taxon>
        <taxon>Microvenatoraceae</taxon>
        <taxon>Microvenator</taxon>
    </lineage>
</organism>
<evidence type="ECO:0000256" key="2">
    <source>
        <dbReference type="ARBA" id="ARBA00009773"/>
    </source>
</evidence>
<keyword evidence="5 8" id="KW-0812">Transmembrane</keyword>
<dbReference type="GO" id="GO:0055085">
    <property type="term" value="P:transmembrane transport"/>
    <property type="evidence" value="ECO:0007669"/>
    <property type="project" value="TreeGrafter"/>
</dbReference>
<keyword evidence="7 8" id="KW-0472">Membrane</keyword>
<comment type="subcellular location">
    <subcellularLocation>
        <location evidence="1">Cell membrane</location>
        <topology evidence="1">Multi-pass membrane protein</topology>
    </subcellularLocation>
</comment>
<sequence length="409" mass="45240">MFSCSVRIHLKALARFSGLFWILSDRCGVSEEVKNEGINWTATGTAQIALAIIATTASLYLLRSIFIPSMLAIFLAYVLGPLVKLVSHRIPGTPIALPRPLSVTIVVLLFIALLGVLGILMSYEIVAFLSEIPMYEPQIADTVSHARAVIAEWQIQLEGLIDPIRPQDGAVEDFTPDTEEQIRVLLDEGNTAWWSSVTGYVFGGITSVLEFTGQFLLCIFVLFFVLLEGPVLKTKMINIMGTTLRKRRLMLEIMQNVNEDVQRYLFNRFVTNLALAGVAWLVYSAFGLKYALLLGALAGIFNFVPYVGPIAGTVFPIVATYMQYGDWWMVLWVMLAYGAMTGIEGNFVTPIVLGRHLKLNSLAVLLACVFWGWLWGPIGLFLAVPIMAVFKAMSEHIASIRPAGELLRG</sequence>
<feature type="transmembrane region" description="Helical" evidence="8">
    <location>
        <begin position="292"/>
        <end position="315"/>
    </location>
</feature>
<dbReference type="EMBL" id="CP042467">
    <property type="protein sequence ID" value="QED27605.1"/>
    <property type="molecule type" value="Genomic_DNA"/>
</dbReference>
<accession>A0A5B8XQ11</accession>
<evidence type="ECO:0000256" key="1">
    <source>
        <dbReference type="ARBA" id="ARBA00004651"/>
    </source>
</evidence>
<evidence type="ECO:0000256" key="7">
    <source>
        <dbReference type="ARBA" id="ARBA00023136"/>
    </source>
</evidence>
<keyword evidence="4" id="KW-1003">Cell membrane</keyword>
<evidence type="ECO:0000313" key="9">
    <source>
        <dbReference type="EMBL" id="QED27605.1"/>
    </source>
</evidence>
<dbReference type="AlphaFoldDB" id="A0A5B8XQ11"/>
<feature type="transmembrane region" description="Helical" evidence="8">
    <location>
        <begin position="200"/>
        <end position="227"/>
    </location>
</feature>
<name>A0A5B8XQ11_9DELT</name>
<evidence type="ECO:0000256" key="3">
    <source>
        <dbReference type="ARBA" id="ARBA00022448"/>
    </source>
</evidence>
<reference evidence="9 10" key="1">
    <citation type="submission" date="2019-08" db="EMBL/GenBank/DDBJ databases">
        <authorList>
            <person name="Liang Q."/>
        </authorList>
    </citation>
    <scope>NUCLEOTIDE SEQUENCE [LARGE SCALE GENOMIC DNA]</scope>
    <source>
        <strain evidence="9 10">V1718</strain>
    </source>
</reference>
<dbReference type="GO" id="GO:0005886">
    <property type="term" value="C:plasma membrane"/>
    <property type="evidence" value="ECO:0007669"/>
    <property type="project" value="UniProtKB-SubCell"/>
</dbReference>
<protein>
    <submittedName>
        <fullName evidence="9">AI-2E family transporter</fullName>
    </submittedName>
</protein>
<evidence type="ECO:0000256" key="8">
    <source>
        <dbReference type="SAM" id="Phobius"/>
    </source>
</evidence>
<dbReference type="OrthoDB" id="9799225at2"/>
<dbReference type="KEGG" id="bbae:FRD01_10205"/>
<feature type="transmembrane region" description="Helical" evidence="8">
    <location>
        <begin position="60"/>
        <end position="80"/>
    </location>
</feature>
<evidence type="ECO:0000256" key="6">
    <source>
        <dbReference type="ARBA" id="ARBA00022989"/>
    </source>
</evidence>
<evidence type="ECO:0000313" key="10">
    <source>
        <dbReference type="Proteomes" id="UP000321595"/>
    </source>
</evidence>
<feature type="transmembrane region" description="Helical" evidence="8">
    <location>
        <begin position="269"/>
        <end position="286"/>
    </location>
</feature>
<feature type="transmembrane region" description="Helical" evidence="8">
    <location>
        <begin position="327"/>
        <end position="343"/>
    </location>
</feature>
<keyword evidence="10" id="KW-1185">Reference proteome</keyword>
<dbReference type="Proteomes" id="UP000321595">
    <property type="component" value="Chromosome"/>
</dbReference>
<dbReference type="Pfam" id="PF01594">
    <property type="entry name" value="AI-2E_transport"/>
    <property type="match status" value="1"/>
</dbReference>
<gene>
    <name evidence="9" type="ORF">FRD01_10205</name>
</gene>
<evidence type="ECO:0000256" key="5">
    <source>
        <dbReference type="ARBA" id="ARBA00022692"/>
    </source>
</evidence>
<feature type="transmembrane region" description="Helical" evidence="8">
    <location>
        <begin position="363"/>
        <end position="390"/>
    </location>
</feature>